<evidence type="ECO:0000256" key="1">
    <source>
        <dbReference type="PROSITE-ProRule" id="PRU00169"/>
    </source>
</evidence>
<dbReference type="InterPro" id="IPR011006">
    <property type="entry name" value="CheY-like_superfamily"/>
</dbReference>
<protein>
    <submittedName>
        <fullName evidence="6">EAL domain-containing protein</fullName>
    </submittedName>
</protein>
<feature type="domain" description="PAC" evidence="3">
    <location>
        <begin position="206"/>
        <end position="259"/>
    </location>
</feature>
<dbReference type="NCBIfam" id="TIGR00229">
    <property type="entry name" value="sensory_box"/>
    <property type="match status" value="1"/>
</dbReference>
<dbReference type="InterPro" id="IPR035965">
    <property type="entry name" value="PAS-like_dom_sf"/>
</dbReference>
<dbReference type="CDD" id="cd00156">
    <property type="entry name" value="REC"/>
    <property type="match status" value="1"/>
</dbReference>
<dbReference type="Pfam" id="PF00072">
    <property type="entry name" value="Response_reg"/>
    <property type="match status" value="1"/>
</dbReference>
<dbReference type="InterPro" id="IPR000700">
    <property type="entry name" value="PAS-assoc_C"/>
</dbReference>
<evidence type="ECO:0000313" key="7">
    <source>
        <dbReference type="Proteomes" id="UP001149140"/>
    </source>
</evidence>
<dbReference type="PANTHER" id="PTHR44757">
    <property type="entry name" value="DIGUANYLATE CYCLASE DGCP"/>
    <property type="match status" value="1"/>
</dbReference>
<dbReference type="SMART" id="SM00448">
    <property type="entry name" value="REC"/>
    <property type="match status" value="1"/>
</dbReference>
<dbReference type="PANTHER" id="PTHR44757:SF2">
    <property type="entry name" value="BIOFILM ARCHITECTURE MAINTENANCE PROTEIN MBAA"/>
    <property type="match status" value="1"/>
</dbReference>
<dbReference type="Proteomes" id="UP001149140">
    <property type="component" value="Unassembled WGS sequence"/>
</dbReference>
<dbReference type="SUPFAM" id="SSF52172">
    <property type="entry name" value="CheY-like"/>
    <property type="match status" value="1"/>
</dbReference>
<dbReference type="InterPro" id="IPR029787">
    <property type="entry name" value="Nucleotide_cyclase"/>
</dbReference>
<evidence type="ECO:0000313" key="6">
    <source>
        <dbReference type="EMBL" id="MDA0164433.1"/>
    </source>
</evidence>
<dbReference type="PROSITE" id="PS50883">
    <property type="entry name" value="EAL"/>
    <property type="match status" value="1"/>
</dbReference>
<accession>A0A9X3MZT6</accession>
<dbReference type="InterPro" id="IPR043128">
    <property type="entry name" value="Rev_trsase/Diguanyl_cyclase"/>
</dbReference>
<dbReference type="GO" id="GO:0000160">
    <property type="term" value="P:phosphorelay signal transduction system"/>
    <property type="evidence" value="ECO:0007669"/>
    <property type="project" value="InterPro"/>
</dbReference>
<evidence type="ECO:0000259" key="2">
    <source>
        <dbReference type="PROSITE" id="PS50110"/>
    </source>
</evidence>
<name>A0A9X3MZT6_9ACTN</name>
<keyword evidence="7" id="KW-1185">Reference proteome</keyword>
<keyword evidence="1" id="KW-0597">Phosphoprotein</keyword>
<dbReference type="InterPro" id="IPR013655">
    <property type="entry name" value="PAS_fold_3"/>
</dbReference>
<dbReference type="PROSITE" id="PS50110">
    <property type="entry name" value="RESPONSE_REGULATORY"/>
    <property type="match status" value="1"/>
</dbReference>
<dbReference type="InterPro" id="IPR035919">
    <property type="entry name" value="EAL_sf"/>
</dbReference>
<dbReference type="Gene3D" id="3.30.70.270">
    <property type="match status" value="1"/>
</dbReference>
<dbReference type="SUPFAM" id="SSF141868">
    <property type="entry name" value="EAL domain-like"/>
    <property type="match status" value="1"/>
</dbReference>
<reference evidence="6" key="1">
    <citation type="submission" date="2022-10" db="EMBL/GenBank/DDBJ databases">
        <title>The WGS of Solirubrobacter ginsenosidimutans DSM 21036.</title>
        <authorList>
            <person name="Jiang Z."/>
        </authorList>
    </citation>
    <scope>NUCLEOTIDE SEQUENCE</scope>
    <source>
        <strain evidence="6">DSM 21036</strain>
    </source>
</reference>
<evidence type="ECO:0000259" key="5">
    <source>
        <dbReference type="PROSITE" id="PS50887"/>
    </source>
</evidence>
<dbReference type="Gene3D" id="3.20.20.450">
    <property type="entry name" value="EAL domain"/>
    <property type="match status" value="1"/>
</dbReference>
<proteinExistence type="predicted"/>
<dbReference type="CDD" id="cd01949">
    <property type="entry name" value="GGDEF"/>
    <property type="match status" value="1"/>
</dbReference>
<dbReference type="SMART" id="SM00086">
    <property type="entry name" value="PAC"/>
    <property type="match status" value="1"/>
</dbReference>
<feature type="domain" description="GGDEF" evidence="5">
    <location>
        <begin position="293"/>
        <end position="425"/>
    </location>
</feature>
<dbReference type="InterPro" id="IPR000160">
    <property type="entry name" value="GGDEF_dom"/>
</dbReference>
<dbReference type="Pfam" id="PF00563">
    <property type="entry name" value="EAL"/>
    <property type="match status" value="1"/>
</dbReference>
<dbReference type="Gene3D" id="3.40.50.2300">
    <property type="match status" value="1"/>
</dbReference>
<dbReference type="InterPro" id="IPR000014">
    <property type="entry name" value="PAS"/>
</dbReference>
<dbReference type="Pfam" id="PF08447">
    <property type="entry name" value="PAS_3"/>
    <property type="match status" value="1"/>
</dbReference>
<dbReference type="EMBL" id="JAPDOD010000034">
    <property type="protein sequence ID" value="MDA0164433.1"/>
    <property type="molecule type" value="Genomic_DNA"/>
</dbReference>
<dbReference type="InterPro" id="IPR001633">
    <property type="entry name" value="EAL_dom"/>
</dbReference>
<dbReference type="InterPro" id="IPR001789">
    <property type="entry name" value="Sig_transdc_resp-reg_receiver"/>
</dbReference>
<dbReference type="PROSITE" id="PS50113">
    <property type="entry name" value="PAC"/>
    <property type="match status" value="1"/>
</dbReference>
<dbReference type="SUPFAM" id="SSF55073">
    <property type="entry name" value="Nucleotide cyclase"/>
    <property type="match status" value="1"/>
</dbReference>
<feature type="domain" description="EAL" evidence="4">
    <location>
        <begin position="434"/>
        <end position="687"/>
    </location>
</feature>
<evidence type="ECO:0000259" key="3">
    <source>
        <dbReference type="PROSITE" id="PS50113"/>
    </source>
</evidence>
<dbReference type="CDD" id="cd00130">
    <property type="entry name" value="PAS"/>
    <property type="match status" value="1"/>
</dbReference>
<dbReference type="SMART" id="SM00052">
    <property type="entry name" value="EAL"/>
    <property type="match status" value="1"/>
</dbReference>
<dbReference type="InterPro" id="IPR052155">
    <property type="entry name" value="Biofilm_reg_signaling"/>
</dbReference>
<dbReference type="NCBIfam" id="TIGR00254">
    <property type="entry name" value="GGDEF"/>
    <property type="match status" value="1"/>
</dbReference>
<feature type="modified residue" description="4-aspartylphosphate" evidence="1">
    <location>
        <position position="49"/>
    </location>
</feature>
<dbReference type="PROSITE" id="PS50887">
    <property type="entry name" value="GGDEF"/>
    <property type="match status" value="1"/>
</dbReference>
<dbReference type="Gene3D" id="3.30.450.20">
    <property type="entry name" value="PAS domain"/>
    <property type="match status" value="1"/>
</dbReference>
<dbReference type="InterPro" id="IPR001610">
    <property type="entry name" value="PAC"/>
</dbReference>
<organism evidence="6 7">
    <name type="scientific">Solirubrobacter ginsenosidimutans</name>
    <dbReference type="NCBI Taxonomy" id="490573"/>
    <lineage>
        <taxon>Bacteria</taxon>
        <taxon>Bacillati</taxon>
        <taxon>Actinomycetota</taxon>
        <taxon>Thermoleophilia</taxon>
        <taxon>Solirubrobacterales</taxon>
        <taxon>Solirubrobacteraceae</taxon>
        <taxon>Solirubrobacter</taxon>
    </lineage>
</organism>
<evidence type="ECO:0000259" key="4">
    <source>
        <dbReference type="PROSITE" id="PS50883"/>
    </source>
</evidence>
<dbReference type="RefSeq" id="WP_270043686.1">
    <property type="nucleotide sequence ID" value="NZ_JAPDOD010000034.1"/>
</dbReference>
<dbReference type="Pfam" id="PF00990">
    <property type="entry name" value="GGDEF"/>
    <property type="match status" value="1"/>
</dbReference>
<comment type="caution">
    <text evidence="6">The sequence shown here is derived from an EMBL/GenBank/DDBJ whole genome shotgun (WGS) entry which is preliminary data.</text>
</comment>
<dbReference type="CDD" id="cd01948">
    <property type="entry name" value="EAL"/>
    <property type="match status" value="1"/>
</dbReference>
<dbReference type="SMART" id="SM00267">
    <property type="entry name" value="GGDEF"/>
    <property type="match status" value="1"/>
</dbReference>
<dbReference type="SUPFAM" id="SSF55785">
    <property type="entry name" value="PYP-like sensor domain (PAS domain)"/>
    <property type="match status" value="1"/>
</dbReference>
<sequence length="693" mass="75981">MLVLAVSADDARHAPVRALLRAEQVEHVSTPERALNAIRERAYDVVLVDREIDPPGTDGLRLAQLLVQAAPHIPVIVLSHQADRAADVEAANAGIADFLLVPGLSADRLEHAIRYAIIHQKTVQRLVASEERNLLALKGANDGVWDWDVTAGTVFYSPRWKQMLGYREYEVGTARGEWLGRVHADARASLTQALDAYVAQPSHENFAFEHRVQHRDGSYRWMLARATAVRDPQTLKATRIVGALTDVTDRCEAERRLQHDALHDALTGLPNRVLFVDRLDQSIRRALRYHPECCAAVLFLDLDRFKVINDSMGHATGDQLLKAVASRLEAALRPNDTVARLSGDEFTLLLDDVCEVREATIIAERVLHSLQAPFLLDGRELFIGASIGIALATARSHPQQVMRDADVAMYRAKADGKGRHAVFDAEMHEQVMRRLNLEHELRSAIESGSLEVGYQPIVQAATGRIVGFEALGRWPHGEPAEVLDMAEETGLAVPLGRQVMRAACAQLAGWRELPRGAGLTLGVNVSGRSLAEPDFIAHLRETLEETGLDPRALRLEVSEHDLSGGRAEDATRHVLDRALEELGVRTHIDHFGTGASPLRLLHRFPGDAIKISPALVAGIGHDAGAFEIVRAVVGLAHNLGLEVIAGGVEKREQLDYLKVLGCEFAQGFHIAPTLTPEEARALLESTAPSHLPV</sequence>
<gene>
    <name evidence="6" type="ORF">OM076_29450</name>
</gene>
<dbReference type="AlphaFoldDB" id="A0A9X3MZT6"/>
<feature type="domain" description="Response regulatory" evidence="2">
    <location>
        <begin position="1"/>
        <end position="116"/>
    </location>
</feature>